<evidence type="ECO:0000313" key="10">
    <source>
        <dbReference type="Proteomes" id="UP000821837"/>
    </source>
</evidence>
<comment type="similarity">
    <text evidence="3 7">Belongs to the glycosyltransferase 10 family.</text>
</comment>
<sequence>MVQLDHGLPAGIRTSYTARQRFARKNHTDATRDAVLVKRLRSKSTCGLVPDKYVARLASHVSVDVYGRCGNLRCQTLSFYDHDEDCYEMLAGKYFFVLVFETDTCADFLTRALHRFLRYDVVPVVKGGANYSAVTPPARSWT</sequence>
<dbReference type="Pfam" id="PF00852">
    <property type="entry name" value="Glyco_transf_10"/>
    <property type="match status" value="1"/>
</dbReference>
<dbReference type="EMBL" id="JABSTV010001255">
    <property type="protein sequence ID" value="KAH7934851.1"/>
    <property type="molecule type" value="Genomic_DNA"/>
</dbReference>
<comment type="subcellular location">
    <subcellularLocation>
        <location evidence="1">Golgi apparatus membrane</location>
        <topology evidence="1">Single-pass type II membrane protein</topology>
    </subcellularLocation>
    <subcellularLocation>
        <location evidence="7">Golgi apparatus</location>
        <location evidence="7">Golgi stack membrane</location>
        <topology evidence="7">Single-pass type II membrane protein</topology>
    </subcellularLocation>
</comment>
<dbReference type="SUPFAM" id="SSF53756">
    <property type="entry name" value="UDP-Glycosyltransferase/glycogen phosphorylase"/>
    <property type="match status" value="1"/>
</dbReference>
<accession>A0A9D4PBK0</accession>
<keyword evidence="7" id="KW-0812">Transmembrane</keyword>
<protein>
    <recommendedName>
        <fullName evidence="7">Fucosyltransferase</fullName>
        <ecNumber evidence="7">2.4.1.-</ecNumber>
    </recommendedName>
</protein>
<dbReference type="Proteomes" id="UP000821837">
    <property type="component" value="Unassembled WGS sequence"/>
</dbReference>
<dbReference type="GO" id="GO:0008417">
    <property type="term" value="F:fucosyltransferase activity"/>
    <property type="evidence" value="ECO:0007669"/>
    <property type="project" value="InterPro"/>
</dbReference>
<reference evidence="9" key="2">
    <citation type="submission" date="2021-09" db="EMBL/GenBank/DDBJ databases">
        <authorList>
            <person name="Jia N."/>
            <person name="Wang J."/>
            <person name="Shi W."/>
            <person name="Du L."/>
            <person name="Sun Y."/>
            <person name="Zhan W."/>
            <person name="Jiang J."/>
            <person name="Wang Q."/>
            <person name="Zhang B."/>
            <person name="Ji P."/>
            <person name="Sakyi L.B."/>
            <person name="Cui X."/>
            <person name="Yuan T."/>
            <person name="Jiang B."/>
            <person name="Yang W."/>
            <person name="Lam T.T.-Y."/>
            <person name="Chang Q."/>
            <person name="Ding S."/>
            <person name="Wang X."/>
            <person name="Zhu J."/>
            <person name="Ruan X."/>
            <person name="Zhao L."/>
            <person name="Wei J."/>
            <person name="Que T."/>
            <person name="Du C."/>
            <person name="Cheng J."/>
            <person name="Dai P."/>
            <person name="Han X."/>
            <person name="Huang E."/>
            <person name="Gao Y."/>
            <person name="Liu J."/>
            <person name="Shao H."/>
            <person name="Ye R."/>
            <person name="Li L."/>
            <person name="Wei W."/>
            <person name="Wang X."/>
            <person name="Wang C."/>
            <person name="Huo Q."/>
            <person name="Li W."/>
            <person name="Guo W."/>
            <person name="Chen H."/>
            <person name="Chen S."/>
            <person name="Zhou L."/>
            <person name="Zhou L."/>
            <person name="Ni X."/>
            <person name="Tian J."/>
            <person name="Zhou Y."/>
            <person name="Sheng Y."/>
            <person name="Liu T."/>
            <person name="Pan Y."/>
            <person name="Xia L."/>
            <person name="Li J."/>
            <person name="Zhao F."/>
            <person name="Cao W."/>
        </authorList>
    </citation>
    <scope>NUCLEOTIDE SEQUENCE</scope>
    <source>
        <strain evidence="9">Rsan-2018</strain>
        <tissue evidence="9">Larvae</tissue>
    </source>
</reference>
<proteinExistence type="inferred from homology"/>
<keyword evidence="10" id="KW-1185">Reference proteome</keyword>
<evidence type="ECO:0000259" key="8">
    <source>
        <dbReference type="Pfam" id="PF00852"/>
    </source>
</evidence>
<evidence type="ECO:0000256" key="7">
    <source>
        <dbReference type="RuleBase" id="RU003832"/>
    </source>
</evidence>
<dbReference type="PANTHER" id="PTHR48438">
    <property type="entry name" value="ALPHA-(1,3)-FUCOSYLTRANSFERASE C-RELATED"/>
    <property type="match status" value="1"/>
</dbReference>
<keyword evidence="5 7" id="KW-0808">Transferase</keyword>
<dbReference type="Gene3D" id="3.40.50.11660">
    <property type="entry name" value="Glycosyl transferase family 10, C-terminal domain"/>
    <property type="match status" value="1"/>
</dbReference>
<dbReference type="AlphaFoldDB" id="A0A9D4PBK0"/>
<dbReference type="GO" id="GO:0032580">
    <property type="term" value="C:Golgi cisterna membrane"/>
    <property type="evidence" value="ECO:0007669"/>
    <property type="project" value="UniProtKB-SubCell"/>
</dbReference>
<comment type="pathway">
    <text evidence="2">Protein modification; protein glycosylation.</text>
</comment>
<evidence type="ECO:0000256" key="2">
    <source>
        <dbReference type="ARBA" id="ARBA00004922"/>
    </source>
</evidence>
<dbReference type="GO" id="GO:0000139">
    <property type="term" value="C:Golgi membrane"/>
    <property type="evidence" value="ECO:0007669"/>
    <property type="project" value="UniProtKB-SubCell"/>
</dbReference>
<evidence type="ECO:0000256" key="5">
    <source>
        <dbReference type="ARBA" id="ARBA00022679"/>
    </source>
</evidence>
<organism evidence="9 10">
    <name type="scientific">Rhipicephalus sanguineus</name>
    <name type="common">Brown dog tick</name>
    <name type="synonym">Ixodes sanguineus</name>
    <dbReference type="NCBI Taxonomy" id="34632"/>
    <lineage>
        <taxon>Eukaryota</taxon>
        <taxon>Metazoa</taxon>
        <taxon>Ecdysozoa</taxon>
        <taxon>Arthropoda</taxon>
        <taxon>Chelicerata</taxon>
        <taxon>Arachnida</taxon>
        <taxon>Acari</taxon>
        <taxon>Parasitiformes</taxon>
        <taxon>Ixodida</taxon>
        <taxon>Ixodoidea</taxon>
        <taxon>Ixodidae</taxon>
        <taxon>Rhipicephalinae</taxon>
        <taxon>Rhipicephalus</taxon>
        <taxon>Rhipicephalus</taxon>
    </lineage>
</organism>
<dbReference type="InterPro" id="IPR055270">
    <property type="entry name" value="Glyco_tran_10_C"/>
</dbReference>
<evidence type="ECO:0000256" key="1">
    <source>
        <dbReference type="ARBA" id="ARBA00004323"/>
    </source>
</evidence>
<dbReference type="InterPro" id="IPR038577">
    <property type="entry name" value="GT10-like_C_sf"/>
</dbReference>
<keyword evidence="6 7" id="KW-0333">Golgi apparatus</keyword>
<evidence type="ECO:0000256" key="6">
    <source>
        <dbReference type="ARBA" id="ARBA00023034"/>
    </source>
</evidence>
<dbReference type="PANTHER" id="PTHR48438:SF1">
    <property type="entry name" value="ALPHA-(1,3)-FUCOSYLTRANSFERASE C-RELATED"/>
    <property type="match status" value="1"/>
</dbReference>
<dbReference type="InterPro" id="IPR001503">
    <property type="entry name" value="Glyco_trans_10"/>
</dbReference>
<dbReference type="EC" id="2.4.1.-" evidence="7"/>
<gene>
    <name evidence="9" type="ORF">HPB52_001404</name>
</gene>
<feature type="domain" description="Fucosyltransferase C-terminal" evidence="8">
    <location>
        <begin position="51"/>
        <end position="137"/>
    </location>
</feature>
<evidence type="ECO:0000256" key="3">
    <source>
        <dbReference type="ARBA" id="ARBA00008919"/>
    </source>
</evidence>
<reference evidence="9" key="1">
    <citation type="journal article" date="2020" name="Cell">
        <title>Large-Scale Comparative Analyses of Tick Genomes Elucidate Their Genetic Diversity and Vector Capacities.</title>
        <authorList>
            <consortium name="Tick Genome and Microbiome Consortium (TIGMIC)"/>
            <person name="Jia N."/>
            <person name="Wang J."/>
            <person name="Shi W."/>
            <person name="Du L."/>
            <person name="Sun Y."/>
            <person name="Zhan W."/>
            <person name="Jiang J.F."/>
            <person name="Wang Q."/>
            <person name="Zhang B."/>
            <person name="Ji P."/>
            <person name="Bell-Sakyi L."/>
            <person name="Cui X.M."/>
            <person name="Yuan T.T."/>
            <person name="Jiang B.G."/>
            <person name="Yang W.F."/>
            <person name="Lam T.T."/>
            <person name="Chang Q.C."/>
            <person name="Ding S.J."/>
            <person name="Wang X.J."/>
            <person name="Zhu J.G."/>
            <person name="Ruan X.D."/>
            <person name="Zhao L."/>
            <person name="Wei J.T."/>
            <person name="Ye R.Z."/>
            <person name="Que T.C."/>
            <person name="Du C.H."/>
            <person name="Zhou Y.H."/>
            <person name="Cheng J.X."/>
            <person name="Dai P.F."/>
            <person name="Guo W.B."/>
            <person name="Han X.H."/>
            <person name="Huang E.J."/>
            <person name="Li L.F."/>
            <person name="Wei W."/>
            <person name="Gao Y.C."/>
            <person name="Liu J.Z."/>
            <person name="Shao H.Z."/>
            <person name="Wang X."/>
            <person name="Wang C.C."/>
            <person name="Yang T.C."/>
            <person name="Huo Q.B."/>
            <person name="Li W."/>
            <person name="Chen H.Y."/>
            <person name="Chen S.E."/>
            <person name="Zhou L.G."/>
            <person name="Ni X.B."/>
            <person name="Tian J.H."/>
            <person name="Sheng Y."/>
            <person name="Liu T."/>
            <person name="Pan Y.S."/>
            <person name="Xia L.Y."/>
            <person name="Li J."/>
            <person name="Zhao F."/>
            <person name="Cao W.C."/>
        </authorList>
    </citation>
    <scope>NUCLEOTIDE SEQUENCE</scope>
    <source>
        <strain evidence="9">Rsan-2018</strain>
    </source>
</reference>
<evidence type="ECO:0000313" key="9">
    <source>
        <dbReference type="EMBL" id="KAH7934851.1"/>
    </source>
</evidence>
<dbReference type="VEuPathDB" id="VectorBase:RSAN_052886"/>
<keyword evidence="7" id="KW-0472">Membrane</keyword>
<comment type="caution">
    <text evidence="9">The sequence shown here is derived from an EMBL/GenBank/DDBJ whole genome shotgun (WGS) entry which is preliminary data.</text>
</comment>
<keyword evidence="4 7" id="KW-0328">Glycosyltransferase</keyword>
<evidence type="ECO:0000256" key="4">
    <source>
        <dbReference type="ARBA" id="ARBA00022676"/>
    </source>
</evidence>
<name>A0A9D4PBK0_RHISA</name>